<evidence type="ECO:0000313" key="2">
    <source>
        <dbReference type="EMBL" id="KAJ7358961.1"/>
    </source>
</evidence>
<gene>
    <name evidence="2" type="ORF">OS493_019865</name>
</gene>
<comment type="caution">
    <text evidence="2">The sequence shown here is derived from an EMBL/GenBank/DDBJ whole genome shotgun (WGS) entry which is preliminary data.</text>
</comment>
<dbReference type="EMBL" id="MU827313">
    <property type="protein sequence ID" value="KAJ7358961.1"/>
    <property type="molecule type" value="Genomic_DNA"/>
</dbReference>
<protein>
    <submittedName>
        <fullName evidence="2">Uncharacterized protein</fullName>
    </submittedName>
</protein>
<name>A0A9W9YMY8_9CNID</name>
<organism evidence="2 3">
    <name type="scientific">Desmophyllum pertusum</name>
    <dbReference type="NCBI Taxonomy" id="174260"/>
    <lineage>
        <taxon>Eukaryota</taxon>
        <taxon>Metazoa</taxon>
        <taxon>Cnidaria</taxon>
        <taxon>Anthozoa</taxon>
        <taxon>Hexacorallia</taxon>
        <taxon>Scleractinia</taxon>
        <taxon>Caryophylliina</taxon>
        <taxon>Caryophylliidae</taxon>
        <taxon>Desmophyllum</taxon>
    </lineage>
</organism>
<evidence type="ECO:0000256" key="1">
    <source>
        <dbReference type="SAM" id="MobiDB-lite"/>
    </source>
</evidence>
<proteinExistence type="predicted"/>
<feature type="compositionally biased region" description="Polar residues" evidence="1">
    <location>
        <begin position="78"/>
        <end position="89"/>
    </location>
</feature>
<feature type="region of interest" description="Disordered" evidence="1">
    <location>
        <begin position="70"/>
        <end position="89"/>
    </location>
</feature>
<evidence type="ECO:0000313" key="3">
    <source>
        <dbReference type="Proteomes" id="UP001163046"/>
    </source>
</evidence>
<dbReference type="OrthoDB" id="10636173at2759"/>
<keyword evidence="3" id="KW-1185">Reference proteome</keyword>
<accession>A0A9W9YMY8</accession>
<dbReference type="Proteomes" id="UP001163046">
    <property type="component" value="Unassembled WGS sequence"/>
</dbReference>
<sequence length="238" mass="26669">MGCTVSGAERKNYERFVWIQDKYQGNNSECFPMCGKGHKQSVFQDIKRSTDLGKSMLLRTTNSGRIFASKKMKESPRMETSSSSNEMKAHVSKQQNKELNGVDGICEPSQTKERFQAITGSYHNDCFKVPWNVTCAAEKQSAKNNNLKHISKAELGCNLQLDTGGRSACFKFYMSIFPNCNNIPTNVTTPAVSEFHSCVHNGLFVDMVKTDQVAVSVHDRFFNAFGDDCDDDDFTHPS</sequence>
<reference evidence="2" key="1">
    <citation type="submission" date="2023-01" db="EMBL/GenBank/DDBJ databases">
        <title>Genome assembly of the deep-sea coral Lophelia pertusa.</title>
        <authorList>
            <person name="Herrera S."/>
            <person name="Cordes E."/>
        </authorList>
    </citation>
    <scope>NUCLEOTIDE SEQUENCE</scope>
    <source>
        <strain evidence="2">USNM1676648</strain>
        <tissue evidence="2">Polyp</tissue>
    </source>
</reference>
<dbReference type="AlphaFoldDB" id="A0A9W9YMY8"/>